<evidence type="ECO:0000313" key="2">
    <source>
        <dbReference type="Proteomes" id="UP000297613"/>
    </source>
</evidence>
<accession>A0A6N4QZF7</accession>
<proteinExistence type="predicted"/>
<dbReference type="AlphaFoldDB" id="A0A6N4QZF7"/>
<dbReference type="EMBL" id="RQGM01000027">
    <property type="protein sequence ID" value="TGL85766.1"/>
    <property type="molecule type" value="Genomic_DNA"/>
</dbReference>
<organism evidence="1 2">
    <name type="scientific">Leptospira yasudae</name>
    <dbReference type="NCBI Taxonomy" id="2202201"/>
    <lineage>
        <taxon>Bacteria</taxon>
        <taxon>Pseudomonadati</taxon>
        <taxon>Spirochaetota</taxon>
        <taxon>Spirochaetia</taxon>
        <taxon>Leptospirales</taxon>
        <taxon>Leptospiraceae</taxon>
        <taxon>Leptospira</taxon>
    </lineage>
</organism>
<name>A0A6N4QZF7_9LEPT</name>
<dbReference type="RefSeq" id="WP_135571687.1">
    <property type="nucleotide sequence ID" value="NZ_RQGK01000033.1"/>
</dbReference>
<dbReference type="Proteomes" id="UP000297613">
    <property type="component" value="Unassembled WGS sequence"/>
</dbReference>
<reference evidence="1 2" key="1">
    <citation type="journal article" date="2019" name="PLoS Negl. Trop. Dis.">
        <title>Revisiting the worldwide diversity of Leptospira species in the environment.</title>
        <authorList>
            <person name="Vincent A.T."/>
            <person name="Schiettekatte O."/>
            <person name="Bourhy P."/>
            <person name="Veyrier F.J."/>
            <person name="Picardeau M."/>
        </authorList>
    </citation>
    <scope>NUCLEOTIDE SEQUENCE [LARGE SCALE GENOMIC DNA]</scope>
    <source>
        <strain evidence="1 2">201702445</strain>
    </source>
</reference>
<gene>
    <name evidence="1" type="ORF">EHQ83_06960</name>
</gene>
<evidence type="ECO:0000313" key="1">
    <source>
        <dbReference type="EMBL" id="TGL85766.1"/>
    </source>
</evidence>
<sequence length="116" mass="13604">MTEKHRCLETIRSLKESGETFTKENSDQKQVEIEKKKILDFIKTEWKRTEEALPENQFVRYDVSIVDGFYCAIADKKLKRDAEDLSLQCGIEYVFKSNPFQYLSVQIYAPQCPPES</sequence>
<comment type="caution">
    <text evidence="1">The sequence shown here is derived from an EMBL/GenBank/DDBJ whole genome shotgun (WGS) entry which is preliminary data.</text>
</comment>
<protein>
    <submittedName>
        <fullName evidence="1">Uncharacterized protein</fullName>
    </submittedName>
</protein>